<keyword evidence="4" id="KW-1185">Reference proteome</keyword>
<dbReference type="GO" id="GO:0075523">
    <property type="term" value="P:viral translational frameshifting"/>
    <property type="evidence" value="ECO:0007669"/>
    <property type="project" value="UniProtKB-KW"/>
</dbReference>
<comment type="similarity">
    <text evidence="1">Belongs to the ODC antizyme family.</text>
</comment>
<dbReference type="GO" id="GO:0005634">
    <property type="term" value="C:nucleus"/>
    <property type="evidence" value="ECO:0007669"/>
    <property type="project" value="TreeGrafter"/>
</dbReference>
<dbReference type="SUPFAM" id="SSF55729">
    <property type="entry name" value="Acyl-CoA N-acyltransferases (Nat)"/>
    <property type="match status" value="1"/>
</dbReference>
<evidence type="ECO:0000256" key="2">
    <source>
        <dbReference type="ARBA" id="ARBA00022758"/>
    </source>
</evidence>
<evidence type="ECO:0000313" key="4">
    <source>
        <dbReference type="Proteomes" id="UP000886611"/>
    </source>
</evidence>
<dbReference type="InterPro" id="IPR038581">
    <property type="entry name" value="ODC_AZ_sf"/>
</dbReference>
<evidence type="ECO:0000256" key="1">
    <source>
        <dbReference type="ARBA" id="ARBA00008796"/>
    </source>
</evidence>
<dbReference type="GO" id="GO:0005737">
    <property type="term" value="C:cytoplasm"/>
    <property type="evidence" value="ECO:0007669"/>
    <property type="project" value="TreeGrafter"/>
</dbReference>
<dbReference type="Gene3D" id="3.40.630.60">
    <property type="match status" value="1"/>
</dbReference>
<reference evidence="3 4" key="1">
    <citation type="journal article" date="2021" name="Cell">
        <title>Tracing the genetic footprints of vertebrate landing in non-teleost ray-finned fishes.</title>
        <authorList>
            <person name="Bi X."/>
            <person name="Wang K."/>
            <person name="Yang L."/>
            <person name="Pan H."/>
            <person name="Jiang H."/>
            <person name="Wei Q."/>
            <person name="Fang M."/>
            <person name="Yu H."/>
            <person name="Zhu C."/>
            <person name="Cai Y."/>
            <person name="He Y."/>
            <person name="Gan X."/>
            <person name="Zeng H."/>
            <person name="Yu D."/>
            <person name="Zhu Y."/>
            <person name="Jiang H."/>
            <person name="Qiu Q."/>
            <person name="Yang H."/>
            <person name="Zhang Y.E."/>
            <person name="Wang W."/>
            <person name="Zhu M."/>
            <person name="He S."/>
            <person name="Zhang G."/>
        </authorList>
    </citation>
    <scope>NUCLEOTIDE SEQUENCE [LARGE SCALE GENOMIC DNA]</scope>
    <source>
        <strain evidence="3">Bchr_013</strain>
    </source>
</reference>
<comment type="caution">
    <text evidence="3">The sequence shown here is derived from an EMBL/GenBank/DDBJ whole genome shotgun (WGS) entry which is preliminary data.</text>
</comment>
<dbReference type="AlphaFoldDB" id="A0A8X8BU96"/>
<feature type="non-terminal residue" evidence="3">
    <location>
        <position position="1"/>
    </location>
</feature>
<name>A0A8X8BU96_POLSE</name>
<accession>A0A8X8BU96</accession>
<dbReference type="InterPro" id="IPR002993">
    <property type="entry name" value="ODC_AZ"/>
</dbReference>
<dbReference type="GO" id="GO:0008073">
    <property type="term" value="F:ornithine decarboxylase inhibitor activity"/>
    <property type="evidence" value="ECO:0007669"/>
    <property type="project" value="InterPro"/>
</dbReference>
<keyword evidence="2" id="KW-0688">Ribosomal frameshifting</keyword>
<protein>
    <submittedName>
        <fullName evidence="3">OAZ2 decarboxylase</fullName>
    </submittedName>
</protein>
<dbReference type="InterPro" id="IPR016181">
    <property type="entry name" value="Acyl_CoA_acyltransferase"/>
</dbReference>
<dbReference type="GO" id="GO:0045732">
    <property type="term" value="P:positive regulation of protein catabolic process"/>
    <property type="evidence" value="ECO:0007669"/>
    <property type="project" value="TreeGrafter"/>
</dbReference>
<dbReference type="PANTHER" id="PTHR10279">
    <property type="entry name" value="ORNITHINE DECARBOXYLASE ANTIZYME"/>
    <property type="match status" value="1"/>
</dbReference>
<dbReference type="Proteomes" id="UP000886611">
    <property type="component" value="Unassembled WGS sequence"/>
</dbReference>
<dbReference type="PANTHER" id="PTHR10279:SF11">
    <property type="entry name" value="ORNITHINE DECARBOXYLASE ANTIZYME 2"/>
    <property type="match status" value="1"/>
</dbReference>
<gene>
    <name evidence="3" type="primary">Oaz1b</name>
    <name evidence="3" type="ORF">GTO96_0020939</name>
</gene>
<organism evidence="3 4">
    <name type="scientific">Polypterus senegalus</name>
    <name type="common">Senegal bichir</name>
    <dbReference type="NCBI Taxonomy" id="55291"/>
    <lineage>
        <taxon>Eukaryota</taxon>
        <taxon>Metazoa</taxon>
        <taxon>Chordata</taxon>
        <taxon>Craniata</taxon>
        <taxon>Vertebrata</taxon>
        <taxon>Euteleostomi</taxon>
        <taxon>Actinopterygii</taxon>
        <taxon>Polypteriformes</taxon>
        <taxon>Polypteridae</taxon>
        <taxon>Polypterus</taxon>
    </lineage>
</organism>
<evidence type="ECO:0000313" key="3">
    <source>
        <dbReference type="EMBL" id="KAG2466752.1"/>
    </source>
</evidence>
<dbReference type="EMBL" id="JAATIS010001241">
    <property type="protein sequence ID" value="KAG2466752.1"/>
    <property type="molecule type" value="Genomic_DNA"/>
</dbReference>
<feature type="non-terminal residue" evidence="3">
    <location>
        <position position="203"/>
    </location>
</feature>
<proteinExistence type="inferred from homology"/>
<sequence length="203" mass="23252">MPGVTTRPRCLEGPEEGVRPPWACRHPGCFGDHGLRAWKPDPVGARGHRQGVPQCLGNPGPQHFRHTRKCWGEEKQGHPECFWECSRHFRHTGACWRVIAGEHLEHIRVKIKGATSLHSRLESGEERTKQENFTALLECAEEQLKVLNVFVCFYKNRDDRAALLRTFSFLGFEIVKPGHALIPQRPDVLFMAYTFDRDSSDEE</sequence>
<dbReference type="Pfam" id="PF02100">
    <property type="entry name" value="ODC_AZ"/>
    <property type="match status" value="1"/>
</dbReference>